<dbReference type="InterPro" id="IPR027359">
    <property type="entry name" value="Volt_channel_dom_sf"/>
</dbReference>
<evidence type="ECO:0000256" key="3">
    <source>
        <dbReference type="ARBA" id="ARBA00022989"/>
    </source>
</evidence>
<feature type="domain" description="Reverse transcriptase" evidence="8">
    <location>
        <begin position="54"/>
        <end position="239"/>
    </location>
</feature>
<dbReference type="InterPro" id="IPR043502">
    <property type="entry name" value="DNA/RNA_pol_sf"/>
</dbReference>
<dbReference type="GO" id="GO:0006310">
    <property type="term" value="P:DNA recombination"/>
    <property type="evidence" value="ECO:0007669"/>
    <property type="project" value="UniProtKB-KW"/>
</dbReference>
<dbReference type="PROSITE" id="PS50878">
    <property type="entry name" value="RT_POL"/>
    <property type="match status" value="1"/>
</dbReference>
<evidence type="ECO:0000313" key="11">
    <source>
        <dbReference type="EMBL" id="KAK3101403.1"/>
    </source>
</evidence>
<dbReference type="EMBL" id="VSWD01000005">
    <property type="protein sequence ID" value="KAK3101403.1"/>
    <property type="molecule type" value="Genomic_DNA"/>
</dbReference>
<dbReference type="Pfam" id="PF00078">
    <property type="entry name" value="RVT_1"/>
    <property type="match status" value="1"/>
</dbReference>
<evidence type="ECO:0000259" key="8">
    <source>
        <dbReference type="PROSITE" id="PS50878"/>
    </source>
</evidence>
<feature type="region of interest" description="Disordered" evidence="7">
    <location>
        <begin position="2213"/>
        <end position="2274"/>
    </location>
</feature>
<feature type="region of interest" description="Disordered" evidence="7">
    <location>
        <begin position="560"/>
        <end position="594"/>
    </location>
</feature>
<dbReference type="Proteomes" id="UP001186944">
    <property type="component" value="Unassembled WGS sequence"/>
</dbReference>
<evidence type="ECO:0000256" key="6">
    <source>
        <dbReference type="ARBA" id="ARBA00023172"/>
    </source>
</evidence>
<dbReference type="PANTHER" id="PTHR35617">
    <property type="entry name" value="PHAGE_INTEGRASE DOMAIN-CONTAINING PROTEIN"/>
    <property type="match status" value="1"/>
</dbReference>
<evidence type="ECO:0000259" key="9">
    <source>
        <dbReference type="PROSITE" id="PS51898"/>
    </source>
</evidence>
<dbReference type="InterPro" id="IPR010998">
    <property type="entry name" value="Integrase_recombinase_N"/>
</dbReference>
<comment type="subcellular location">
    <subcellularLocation>
        <location evidence="1">Membrane</location>
        <topology evidence="1">Multi-pass membrane protein</topology>
    </subcellularLocation>
</comment>
<evidence type="ECO:0008006" key="13">
    <source>
        <dbReference type="Google" id="ProtNLM"/>
    </source>
</evidence>
<evidence type="ECO:0000256" key="5">
    <source>
        <dbReference type="ARBA" id="ARBA00023136"/>
    </source>
</evidence>
<proteinExistence type="predicted"/>
<keyword evidence="12" id="KW-1185">Reference proteome</keyword>
<dbReference type="GO" id="GO:0003677">
    <property type="term" value="F:DNA binding"/>
    <property type="evidence" value="ECO:0007669"/>
    <property type="project" value="UniProtKB-KW"/>
</dbReference>
<feature type="domain" description="Core-binding (CB)" evidence="10">
    <location>
        <begin position="615"/>
        <end position="695"/>
    </location>
</feature>
<dbReference type="PANTHER" id="PTHR35617:SF3">
    <property type="entry name" value="CORE-BINDING (CB) DOMAIN-CONTAINING PROTEIN"/>
    <property type="match status" value="1"/>
</dbReference>
<dbReference type="Gene3D" id="1.10.150.130">
    <property type="match status" value="1"/>
</dbReference>
<sequence>MSITQDPWIIESVNGVRLNFLSTPVQNQKPFQPKFSQADQKLIDSEINGLIEKNAVQEVNHTPNSFYSNIFLVPKKGGELRPVFNLRELNLFLPYEHFKMEGIHMLKDLLTKNDWMIKIDLKDAYLTVSIAEEDRQYLKFLWKDKVMQFSSLPFGIALAPRVFTKLMKVPMAILRRLGIRLIVYLDDILIMNQSLAELQSDLSTAVYLLRGLGFIINAKKICFHPYESNRISRFYGSFGNNDTFVAKGKGSENSRPMSRIVKQPRGVRSSFVTNYWSPDHNNSGCFSSSPSLSKFTDFKNQSPSQRGSLRLQSFFRRGFEEGVALVGDETSILERQSTHKSKSSFSNTIRCKSVGVGSSLPGIRNRGIMASRREKVSHQLIRTESSVFCSTKLCKNCNQQTCLNSNRQPSSSCVCKQNGGNEISETIRSCASVVGLGYSKGNNSVGGIPSGYSQHLCRLAKSKFHGFEQLEAESFDFSQSRESYGSIFDGSFCGQNERSNEQILQLEAGSPCRGHECPCSDMDSRSGLCVPAFLPNRSLSSESERGVYSDSPNHSYMANTALVPNSPSNVYRPPSPLTHERDDPPFSHGGQTPTNIEQHVATSRLEGLRRSFSSRGFSEEVKQLLLHSLRPGTKSAYDSAWKKWDGWCFQREVDPFSPPVASILEFLAWMHNQNFQYRTINVHRSAISSVLPQVEGIAVGNLPVVRQLMKGILIKTPPLPKHTYSWDISKVLNYIKELPENESLSLNTLSEKLAILLSLAAPKRVSEISRLDRKCMIKRSNSVIFTLPGLSKTQSDPRNRTVEYTEIPDTKLCVVKCMSVYESKTDNFREHDSVSDPLLRSTKRPYKGISSQTVAKWIKCIMTKSGIDTNKFQAHSCRMVSTTKAALCGASIEQIIDQADWSNASTFKKFYFRPNNVENASYSSRVLLHEIPRCPESLLSSRQRQGIVTTNLIQRLDQISQKEPLCPHSMTCGPECQTDKHCPKGYSCMTSGNNPFIKVCCEKPLCPDKMTCGEICGDDSQCPNGYYCQQSMNNPHIKLCCEKPLCPDSAKCGDKCMGDEDCAAGYECLQSSNNPYVKMCCEKPGCKPGYLCGGKCKTDEHCPNGYSCVPSDNNPHVSVCCEKPICPDGEKCGDPCMTNEDCSPGYSCLQAPNNPYVKMCCEVPTCPEGCDNGGRCLADGMCPPGYTCKPSTNNAAISLCCQDPVCPAGSKCAGECSPDGMCPEGYGCLQSENNPYVKLCCEKPVCPHGGLRGGKCGPMGQCHGGFVCLPAENNPQISLCCEEPVCPDQSMSSGPCVGDGHCPAGSHCLVSGNNPNVRLCCEKPICPDGRTCGEVCMSDKECAPGYTCEESANNPHVRVCCEKPVCPHSKQCGERCEDDSHCPAGYLCEGAINNPNYRMCCEKPTCPDHMTCGEMCMSDDTCPPGYRCKQSSNNPHIKVCCEEPICSDGNNCIGRCTDGVCAPGYECKVSSNNPYVHLCCEIPLCHDGSVLAGRCINGKCPSGYACQESANNPYIQLCCEKPMCPDGSKCGDKCMHNDHCPPGYSCQQAVNNPYMKVCCEEPVCSDGCVLGGKCINGICPDGFNCQPAANNPGLHVCCEKPLCPDGRSCGDICKIDAHCPNGYSCLQSINNPHVRVCCENPICEDECAFGGKCIDGMCPNGFQCQTAKNNPHMQVCCEKPLCPNGRTCGDKCMVNEDCASGYTCEQSINNPFLKVRDVHEVVRVEDCVIVQTTALRDPVCPYSMRNGGHCGPHGECAHGYVCSKSDNNPYARLCCEEPLCPKGEQGHGICSSDKDCPKDLQCRLSINNPYLRLCCSCDPIPKCPGNVGSAGKCRYGGSCPRGYACTESANVAGAHLCCRRRRVFLDQYSRIGNVFGVLLCLPGGYRSEKVTECRRRLSQLLHTHVILIGVCVLSALDASCVLGQIICDILIMSEKQLASEQLESEALEVVLKLCPDANHSSHDHSPGLSDVIEEIKTLPCYNTSHDSHMTESHNVVNQMSQNQIQGYNLYHRRRKRAAGSSGDHHGHHVDHTLNEHLTHAFHLGSMVILSILVAETFLKIFAMGSKFLHHRLEVFDAFVVTVSWILDVAFYEGIWAKPGTEAVTILIIILPWRVIRIVNSFVLVIQEKDLVLLKVVKQQYRRTIKREKEAKKKLDLYRVEVRQLQGLCRKRGANEVEITACAPIGRKKRRRSSVLSGMSSFASLAMIGSIGSQPELDRVSSSSEDEDDDRPSPTKSDISKAKQYLRSNSVDSGLSDTVSFSLSPDPSYGNGAPVFAFDNIDYKLTDEVT</sequence>
<keyword evidence="5" id="KW-0472">Membrane</keyword>
<evidence type="ECO:0000313" key="12">
    <source>
        <dbReference type="Proteomes" id="UP001186944"/>
    </source>
</evidence>
<dbReference type="SUPFAM" id="SSF56672">
    <property type="entry name" value="DNA/RNA polymerases"/>
    <property type="match status" value="1"/>
</dbReference>
<reference evidence="11" key="1">
    <citation type="submission" date="2019-08" db="EMBL/GenBank/DDBJ databases">
        <title>The improved chromosome-level genome for the pearl oyster Pinctada fucata martensii using PacBio sequencing and Hi-C.</title>
        <authorList>
            <person name="Zheng Z."/>
        </authorList>
    </citation>
    <scope>NUCLEOTIDE SEQUENCE</scope>
    <source>
        <strain evidence="11">ZZ-2019</strain>
        <tissue evidence="11">Adductor muscle</tissue>
    </source>
</reference>
<accession>A0AA89C6B8</accession>
<keyword evidence="6" id="KW-0233">DNA recombination</keyword>
<gene>
    <name evidence="11" type="ORF">FSP39_003322</name>
</gene>
<organism evidence="11 12">
    <name type="scientific">Pinctada imbricata</name>
    <name type="common">Atlantic pearl-oyster</name>
    <name type="synonym">Pinctada martensii</name>
    <dbReference type="NCBI Taxonomy" id="66713"/>
    <lineage>
        <taxon>Eukaryota</taxon>
        <taxon>Metazoa</taxon>
        <taxon>Spiralia</taxon>
        <taxon>Lophotrochozoa</taxon>
        <taxon>Mollusca</taxon>
        <taxon>Bivalvia</taxon>
        <taxon>Autobranchia</taxon>
        <taxon>Pteriomorphia</taxon>
        <taxon>Pterioida</taxon>
        <taxon>Pterioidea</taxon>
        <taxon>Pteriidae</taxon>
        <taxon>Pinctada</taxon>
    </lineage>
</organism>
<dbReference type="InterPro" id="IPR002104">
    <property type="entry name" value="Integrase_catalytic"/>
</dbReference>
<protein>
    <recommendedName>
        <fullName evidence="13">Reverse transcriptase domain-containing protein</fullName>
    </recommendedName>
</protein>
<dbReference type="Gene3D" id="3.30.70.270">
    <property type="match status" value="1"/>
</dbReference>
<name>A0AA89C6B8_PINIB</name>
<evidence type="ECO:0000256" key="4">
    <source>
        <dbReference type="ARBA" id="ARBA00023125"/>
    </source>
</evidence>
<dbReference type="GO" id="GO:0016020">
    <property type="term" value="C:membrane"/>
    <property type="evidence" value="ECO:0007669"/>
    <property type="project" value="UniProtKB-SubCell"/>
</dbReference>
<keyword evidence="3" id="KW-1133">Transmembrane helix</keyword>
<dbReference type="Gene3D" id="3.10.10.10">
    <property type="entry name" value="HIV Type 1 Reverse Transcriptase, subunit A, domain 1"/>
    <property type="match status" value="1"/>
</dbReference>
<dbReference type="PROSITE" id="PS51898">
    <property type="entry name" value="TYR_RECOMBINASE"/>
    <property type="match status" value="1"/>
</dbReference>
<feature type="compositionally biased region" description="Polar residues" evidence="7">
    <location>
        <begin position="560"/>
        <end position="569"/>
    </location>
</feature>
<dbReference type="InterPro" id="IPR043128">
    <property type="entry name" value="Rev_trsase/Diguanyl_cyclase"/>
</dbReference>
<dbReference type="CDD" id="cd01647">
    <property type="entry name" value="RT_LTR"/>
    <property type="match status" value="1"/>
</dbReference>
<dbReference type="Gene3D" id="1.20.120.350">
    <property type="entry name" value="Voltage-gated potassium channels. Chain C"/>
    <property type="match status" value="1"/>
</dbReference>
<dbReference type="InterPro" id="IPR013762">
    <property type="entry name" value="Integrase-like_cat_sf"/>
</dbReference>
<dbReference type="InterPro" id="IPR011010">
    <property type="entry name" value="DNA_brk_join_enz"/>
</dbReference>
<evidence type="ECO:0000256" key="7">
    <source>
        <dbReference type="SAM" id="MobiDB-lite"/>
    </source>
</evidence>
<evidence type="ECO:0000259" key="10">
    <source>
        <dbReference type="PROSITE" id="PS51900"/>
    </source>
</evidence>
<dbReference type="GO" id="GO:0015074">
    <property type="term" value="P:DNA integration"/>
    <property type="evidence" value="ECO:0007669"/>
    <property type="project" value="InterPro"/>
</dbReference>
<feature type="domain" description="Tyr recombinase" evidence="9">
    <location>
        <begin position="718"/>
        <end position="924"/>
    </location>
</feature>
<keyword evidence="4" id="KW-0238">DNA-binding</keyword>
<dbReference type="SMART" id="SM00289">
    <property type="entry name" value="WR1"/>
    <property type="match status" value="22"/>
</dbReference>
<feature type="compositionally biased region" description="Polar residues" evidence="7">
    <location>
        <begin position="2245"/>
        <end position="2264"/>
    </location>
</feature>
<dbReference type="SUPFAM" id="SSF47823">
    <property type="entry name" value="lambda integrase-like, N-terminal domain"/>
    <property type="match status" value="1"/>
</dbReference>
<dbReference type="InterPro" id="IPR044068">
    <property type="entry name" value="CB"/>
</dbReference>
<evidence type="ECO:0000256" key="1">
    <source>
        <dbReference type="ARBA" id="ARBA00004141"/>
    </source>
</evidence>
<dbReference type="Gene3D" id="1.10.443.10">
    <property type="entry name" value="Intergrase catalytic core"/>
    <property type="match status" value="1"/>
</dbReference>
<dbReference type="InterPro" id="IPR006150">
    <property type="entry name" value="Cys_repeat_1"/>
</dbReference>
<dbReference type="SUPFAM" id="SSF56349">
    <property type="entry name" value="DNA breaking-rejoining enzymes"/>
    <property type="match status" value="1"/>
</dbReference>
<evidence type="ECO:0000256" key="2">
    <source>
        <dbReference type="ARBA" id="ARBA00022692"/>
    </source>
</evidence>
<dbReference type="InterPro" id="IPR000477">
    <property type="entry name" value="RT_dom"/>
</dbReference>
<dbReference type="PROSITE" id="PS51900">
    <property type="entry name" value="CB"/>
    <property type="match status" value="1"/>
</dbReference>
<comment type="caution">
    <text evidence="11">The sequence shown here is derived from an EMBL/GenBank/DDBJ whole genome shotgun (WGS) entry which is preliminary data.</text>
</comment>
<keyword evidence="2" id="KW-0812">Transmembrane</keyword>